<feature type="domain" description="Soluble ligand binding" evidence="2">
    <location>
        <begin position="92"/>
        <end position="146"/>
    </location>
</feature>
<feature type="region of interest" description="Disordered" evidence="1">
    <location>
        <begin position="66"/>
        <end position="85"/>
    </location>
</feature>
<dbReference type="SUPFAM" id="SSF47781">
    <property type="entry name" value="RuvA domain 2-like"/>
    <property type="match status" value="1"/>
</dbReference>
<organism evidence="3 4">
    <name type="scientific">Parablautia muri</name>
    <dbReference type="NCBI Taxonomy" id="2320879"/>
    <lineage>
        <taxon>Bacteria</taxon>
        <taxon>Bacillati</taxon>
        <taxon>Bacillota</taxon>
        <taxon>Clostridia</taxon>
        <taxon>Lachnospirales</taxon>
        <taxon>Lachnospiraceae</taxon>
        <taxon>Parablautia</taxon>
    </lineage>
</organism>
<sequence length="246" mass="26477">MKEKLKIIAGILALISGIFSGCGRYLGKEQEELLLPVEDAEMDALSGEEGAVNDLEVSFLLTEGAEGEGAQREEQATEETGQDEGQGLKECVVHICGAVTRPGVYTLEGESRVYQAIERSGGFMEDADADFLNQADFLSDGMKIYVPTKAEVEEAGGLPKWQEAGENANQAGNSGSTNEKMDTSLININTASEELLCTLPGIGSSKAKSIIAYREKNGFFQKIEDIMHVEGIKDGLFQKIKDGITV</sequence>
<evidence type="ECO:0000256" key="1">
    <source>
        <dbReference type="SAM" id="MobiDB-lite"/>
    </source>
</evidence>
<dbReference type="GO" id="GO:0015627">
    <property type="term" value="C:type II protein secretion system complex"/>
    <property type="evidence" value="ECO:0007669"/>
    <property type="project" value="TreeGrafter"/>
</dbReference>
<dbReference type="GO" id="GO:0003677">
    <property type="term" value="F:DNA binding"/>
    <property type="evidence" value="ECO:0007669"/>
    <property type="project" value="UniProtKB-KW"/>
</dbReference>
<dbReference type="InterPro" id="IPR004509">
    <property type="entry name" value="Competence_ComEA_HhH"/>
</dbReference>
<evidence type="ECO:0000313" key="4">
    <source>
        <dbReference type="Proteomes" id="UP001154420"/>
    </source>
</evidence>
<dbReference type="Pfam" id="PF12836">
    <property type="entry name" value="HHH_3"/>
    <property type="match status" value="1"/>
</dbReference>
<dbReference type="NCBIfam" id="TIGR00426">
    <property type="entry name" value="competence protein ComEA helix-hairpin-helix repeat region"/>
    <property type="match status" value="1"/>
</dbReference>
<dbReference type="OrthoDB" id="9790239at2"/>
<dbReference type="InterPro" id="IPR019554">
    <property type="entry name" value="Soluble_ligand-bd"/>
</dbReference>
<gene>
    <name evidence="3" type="ORF">D5281_08560</name>
</gene>
<dbReference type="EMBL" id="QZDT01000010">
    <property type="protein sequence ID" value="NBJ92644.1"/>
    <property type="molecule type" value="Genomic_DNA"/>
</dbReference>
<name>A0A9X5BEM7_9FIRM</name>
<evidence type="ECO:0000313" key="3">
    <source>
        <dbReference type="EMBL" id="NBJ92644.1"/>
    </source>
</evidence>
<comment type="caution">
    <text evidence="3">The sequence shown here is derived from an EMBL/GenBank/DDBJ whole genome shotgun (WGS) entry which is preliminary data.</text>
</comment>
<dbReference type="PANTHER" id="PTHR21180:SF32">
    <property type="entry name" value="ENDONUCLEASE_EXONUCLEASE_PHOSPHATASE FAMILY DOMAIN-CONTAINING PROTEIN 1"/>
    <property type="match status" value="1"/>
</dbReference>
<dbReference type="InterPro" id="IPR010994">
    <property type="entry name" value="RuvA_2-like"/>
</dbReference>
<dbReference type="Pfam" id="PF10531">
    <property type="entry name" value="SLBB"/>
    <property type="match status" value="1"/>
</dbReference>
<dbReference type="Gene3D" id="1.10.150.280">
    <property type="entry name" value="AF1531-like domain"/>
    <property type="match status" value="1"/>
</dbReference>
<dbReference type="AlphaFoldDB" id="A0A9X5BEM7"/>
<dbReference type="Proteomes" id="UP001154420">
    <property type="component" value="Unassembled WGS sequence"/>
</dbReference>
<dbReference type="PROSITE" id="PS51257">
    <property type="entry name" value="PROKAR_LIPOPROTEIN"/>
    <property type="match status" value="1"/>
</dbReference>
<dbReference type="PANTHER" id="PTHR21180">
    <property type="entry name" value="ENDONUCLEASE/EXONUCLEASE/PHOSPHATASE FAMILY DOMAIN-CONTAINING PROTEIN 1"/>
    <property type="match status" value="1"/>
</dbReference>
<protein>
    <submittedName>
        <fullName evidence="3">ComEA family DNA-binding protein</fullName>
    </submittedName>
</protein>
<evidence type="ECO:0000259" key="2">
    <source>
        <dbReference type="Pfam" id="PF10531"/>
    </source>
</evidence>
<dbReference type="RefSeq" id="WP_160559732.1">
    <property type="nucleotide sequence ID" value="NZ_QZDT01000010.1"/>
</dbReference>
<keyword evidence="3" id="KW-0238">DNA-binding</keyword>
<dbReference type="InterPro" id="IPR051675">
    <property type="entry name" value="Endo/Exo/Phosphatase_dom_1"/>
</dbReference>
<accession>A0A9X5BEM7</accession>
<dbReference type="GO" id="GO:0015628">
    <property type="term" value="P:protein secretion by the type II secretion system"/>
    <property type="evidence" value="ECO:0007669"/>
    <property type="project" value="TreeGrafter"/>
</dbReference>
<dbReference type="Gene3D" id="3.10.560.10">
    <property type="entry name" value="Outer membrane lipoprotein wza domain like"/>
    <property type="match status" value="1"/>
</dbReference>
<proteinExistence type="predicted"/>
<keyword evidence="4" id="KW-1185">Reference proteome</keyword>
<reference evidence="3" key="1">
    <citation type="submission" date="2018-09" db="EMBL/GenBank/DDBJ databases">
        <title>Murine metabolic-syndrome-specific gut microbial biobank.</title>
        <authorList>
            <person name="Liu C."/>
        </authorList>
    </citation>
    <scope>NUCLEOTIDE SEQUENCE</scope>
    <source>
        <strain evidence="3">D42-62</strain>
    </source>
</reference>